<keyword evidence="8" id="KW-1185">Reference proteome</keyword>
<comment type="catalytic activity">
    <reaction evidence="4">
        <text>RX + glutathione = an S-substituted glutathione + a halide anion + H(+)</text>
        <dbReference type="Rhea" id="RHEA:16437"/>
        <dbReference type="ChEBI" id="CHEBI:15378"/>
        <dbReference type="ChEBI" id="CHEBI:16042"/>
        <dbReference type="ChEBI" id="CHEBI:17792"/>
        <dbReference type="ChEBI" id="CHEBI:57925"/>
        <dbReference type="ChEBI" id="CHEBI:90779"/>
        <dbReference type="EC" id="2.5.1.18"/>
    </reaction>
</comment>
<dbReference type="InterPro" id="IPR050213">
    <property type="entry name" value="GST_superfamily"/>
</dbReference>
<dbReference type="OrthoDB" id="414243at2759"/>
<dbReference type="InterPro" id="IPR010987">
    <property type="entry name" value="Glutathione-S-Trfase_C-like"/>
</dbReference>
<dbReference type="Gene3D" id="3.40.30.10">
    <property type="entry name" value="Glutaredoxin"/>
    <property type="match status" value="1"/>
</dbReference>
<evidence type="ECO:0000259" key="6">
    <source>
        <dbReference type="PROSITE" id="PS50405"/>
    </source>
</evidence>
<dbReference type="EC" id="2.5.1.18" evidence="1"/>
<dbReference type="SFLD" id="SFLDG00363">
    <property type="entry name" value="AMPS_(cytGST):_Alpha-__Mu-__Pi"/>
    <property type="match status" value="1"/>
</dbReference>
<keyword evidence="2" id="KW-0808">Transferase</keyword>
<dbReference type="CDD" id="cd03192">
    <property type="entry name" value="GST_C_Sigma_like"/>
    <property type="match status" value="1"/>
</dbReference>
<comment type="similarity">
    <text evidence="3">Belongs to the GST superfamily. Sigma family.</text>
</comment>
<dbReference type="InterPro" id="IPR004045">
    <property type="entry name" value="Glutathione_S-Trfase_N"/>
</dbReference>
<dbReference type="Pfam" id="PF02798">
    <property type="entry name" value="GST_N"/>
    <property type="match status" value="1"/>
</dbReference>
<dbReference type="GO" id="GO:0004602">
    <property type="term" value="F:glutathione peroxidase activity"/>
    <property type="evidence" value="ECO:0007669"/>
    <property type="project" value="UniProtKB-ARBA"/>
</dbReference>
<dbReference type="PROSITE" id="PS50404">
    <property type="entry name" value="GST_NTER"/>
    <property type="match status" value="1"/>
</dbReference>
<dbReference type="SFLD" id="SFLDS00019">
    <property type="entry name" value="Glutathione_Transferase_(cytos"/>
    <property type="match status" value="1"/>
</dbReference>
<proteinExistence type="inferred from homology"/>
<dbReference type="FunFam" id="1.20.1050.10:FF:000030">
    <property type="entry name" value="Glutathione S-transferase S1"/>
    <property type="match status" value="1"/>
</dbReference>
<dbReference type="InterPro" id="IPR004046">
    <property type="entry name" value="GST_C"/>
</dbReference>
<evidence type="ECO:0000259" key="5">
    <source>
        <dbReference type="PROSITE" id="PS50404"/>
    </source>
</evidence>
<organism evidence="7 8">
    <name type="scientific">Nezara viridula</name>
    <name type="common">Southern green stink bug</name>
    <name type="synonym">Cimex viridulus</name>
    <dbReference type="NCBI Taxonomy" id="85310"/>
    <lineage>
        <taxon>Eukaryota</taxon>
        <taxon>Metazoa</taxon>
        <taxon>Ecdysozoa</taxon>
        <taxon>Arthropoda</taxon>
        <taxon>Hexapoda</taxon>
        <taxon>Insecta</taxon>
        <taxon>Pterygota</taxon>
        <taxon>Neoptera</taxon>
        <taxon>Paraneoptera</taxon>
        <taxon>Hemiptera</taxon>
        <taxon>Heteroptera</taxon>
        <taxon>Panheteroptera</taxon>
        <taxon>Pentatomomorpha</taxon>
        <taxon>Pentatomoidea</taxon>
        <taxon>Pentatomidae</taxon>
        <taxon>Pentatominae</taxon>
        <taxon>Nezara</taxon>
    </lineage>
</organism>
<evidence type="ECO:0000256" key="3">
    <source>
        <dbReference type="ARBA" id="ARBA00038317"/>
    </source>
</evidence>
<dbReference type="SFLD" id="SFLDG01205">
    <property type="entry name" value="AMPS.1"/>
    <property type="match status" value="1"/>
</dbReference>
<reference evidence="7" key="1">
    <citation type="submission" date="2022-01" db="EMBL/GenBank/DDBJ databases">
        <authorList>
            <person name="King R."/>
        </authorList>
    </citation>
    <scope>NUCLEOTIDE SEQUENCE</scope>
</reference>
<dbReference type="SUPFAM" id="SSF52833">
    <property type="entry name" value="Thioredoxin-like"/>
    <property type="match status" value="1"/>
</dbReference>
<dbReference type="CDD" id="cd03039">
    <property type="entry name" value="GST_N_Sigma_like"/>
    <property type="match status" value="1"/>
</dbReference>
<dbReference type="FunFam" id="3.40.30.10:FF:000035">
    <property type="entry name" value="hematopoietic prostaglandin D synthase"/>
    <property type="match status" value="1"/>
</dbReference>
<dbReference type="Pfam" id="PF14497">
    <property type="entry name" value="GST_C_3"/>
    <property type="match status" value="1"/>
</dbReference>
<sequence>MSEYKLTYFNFAGIGEPIRFILSYMGKEFQDIRISHQEWARQLKKESPFGKVPYLEIDGKVLHQTFAILRYLAPEAGLAGKNAEEDLEIDMIVGAYADLVTELQRYWKTQNPDEKEKLRETIINETIPFYMSKFETVLKKNGGYLANGKLSWAELYVVGHSGTIPSAIGFDLNEKYPFWKELTEKVHSLPGIKEWLKK</sequence>
<evidence type="ECO:0000256" key="2">
    <source>
        <dbReference type="ARBA" id="ARBA00022679"/>
    </source>
</evidence>
<dbReference type="PROSITE" id="PS50405">
    <property type="entry name" value="GST_CTER"/>
    <property type="match status" value="1"/>
</dbReference>
<dbReference type="EMBL" id="OV725083">
    <property type="protein sequence ID" value="CAH1407837.1"/>
    <property type="molecule type" value="Genomic_DNA"/>
</dbReference>
<dbReference type="PANTHER" id="PTHR11571:SF224">
    <property type="entry name" value="HEMATOPOIETIC PROSTAGLANDIN D SYNTHASE"/>
    <property type="match status" value="1"/>
</dbReference>
<evidence type="ECO:0000313" key="8">
    <source>
        <dbReference type="Proteomes" id="UP001152798"/>
    </source>
</evidence>
<dbReference type="AlphaFoldDB" id="A0A9P0HT79"/>
<evidence type="ECO:0000313" key="7">
    <source>
        <dbReference type="EMBL" id="CAH1407837.1"/>
    </source>
</evidence>
<dbReference type="SUPFAM" id="SSF47616">
    <property type="entry name" value="GST C-terminal domain-like"/>
    <property type="match status" value="1"/>
</dbReference>
<gene>
    <name evidence="7" type="ORF">NEZAVI_LOCUS15469</name>
</gene>
<name>A0A9P0HT79_NEZVI</name>
<dbReference type="PANTHER" id="PTHR11571">
    <property type="entry name" value="GLUTATHIONE S-TRANSFERASE"/>
    <property type="match status" value="1"/>
</dbReference>
<dbReference type="InterPro" id="IPR036249">
    <property type="entry name" value="Thioredoxin-like_sf"/>
</dbReference>
<feature type="domain" description="GST N-terminal" evidence="5">
    <location>
        <begin position="2"/>
        <end position="80"/>
    </location>
</feature>
<dbReference type="Gene3D" id="1.20.1050.10">
    <property type="match status" value="1"/>
</dbReference>
<feature type="domain" description="GST C-terminal" evidence="6">
    <location>
        <begin position="82"/>
        <end position="198"/>
    </location>
</feature>
<dbReference type="InterPro" id="IPR036282">
    <property type="entry name" value="Glutathione-S-Trfase_C_sf"/>
</dbReference>
<evidence type="ECO:0000256" key="1">
    <source>
        <dbReference type="ARBA" id="ARBA00012452"/>
    </source>
</evidence>
<accession>A0A9P0HT79</accession>
<dbReference type="GO" id="GO:0004364">
    <property type="term" value="F:glutathione transferase activity"/>
    <property type="evidence" value="ECO:0007669"/>
    <property type="project" value="UniProtKB-EC"/>
</dbReference>
<dbReference type="GO" id="GO:0006749">
    <property type="term" value="P:glutathione metabolic process"/>
    <property type="evidence" value="ECO:0007669"/>
    <property type="project" value="TreeGrafter"/>
</dbReference>
<protein>
    <recommendedName>
        <fullName evidence="1">glutathione transferase</fullName>
        <ecNumber evidence="1">2.5.1.18</ecNumber>
    </recommendedName>
</protein>
<evidence type="ECO:0000256" key="4">
    <source>
        <dbReference type="ARBA" id="ARBA00047960"/>
    </source>
</evidence>
<dbReference type="InterPro" id="IPR040079">
    <property type="entry name" value="Glutathione_S-Trfase"/>
</dbReference>
<dbReference type="Proteomes" id="UP001152798">
    <property type="component" value="Chromosome 7"/>
</dbReference>